<keyword evidence="9 10" id="KW-0326">Glycosidase</keyword>
<dbReference type="GO" id="GO:0012505">
    <property type="term" value="C:endomembrane system"/>
    <property type="evidence" value="ECO:0007669"/>
    <property type="project" value="UniProtKB-SubCell"/>
</dbReference>
<evidence type="ECO:0000256" key="1">
    <source>
        <dbReference type="ARBA" id="ARBA00001452"/>
    </source>
</evidence>
<keyword evidence="6 10" id="KW-0378">Hydrolase</keyword>
<dbReference type="PANTHER" id="PTHR12145:SF41">
    <property type="entry name" value="MANNAN ENDO-1,6-ALPHA-MANNOSIDASE"/>
    <property type="match status" value="1"/>
</dbReference>
<feature type="transmembrane region" description="Helical" evidence="11">
    <location>
        <begin position="431"/>
        <end position="452"/>
    </location>
</feature>
<name>A0A9P4YPZ6_9HYPO</name>
<dbReference type="RefSeq" id="XP_035319099.1">
    <property type="nucleotide sequence ID" value="XM_035464861.1"/>
</dbReference>
<evidence type="ECO:0000313" key="13">
    <source>
        <dbReference type="EMBL" id="KAF4120447.1"/>
    </source>
</evidence>
<dbReference type="Gene3D" id="1.50.10.20">
    <property type="match status" value="1"/>
</dbReference>
<organism evidence="13 14">
    <name type="scientific">Geosmithia morbida</name>
    <dbReference type="NCBI Taxonomy" id="1094350"/>
    <lineage>
        <taxon>Eukaryota</taxon>
        <taxon>Fungi</taxon>
        <taxon>Dikarya</taxon>
        <taxon>Ascomycota</taxon>
        <taxon>Pezizomycotina</taxon>
        <taxon>Sordariomycetes</taxon>
        <taxon>Hypocreomycetidae</taxon>
        <taxon>Hypocreales</taxon>
        <taxon>Bionectriaceae</taxon>
        <taxon>Geosmithia</taxon>
    </lineage>
</organism>
<dbReference type="GeneID" id="55969113"/>
<dbReference type="EMBL" id="JAANYQ010000016">
    <property type="protein sequence ID" value="KAF4120447.1"/>
    <property type="molecule type" value="Genomic_DNA"/>
</dbReference>
<reference evidence="13" key="1">
    <citation type="submission" date="2020-03" db="EMBL/GenBank/DDBJ databases">
        <title>Site-based positive gene gene selection in Geosmithia morbida across the United States reveals a broad range of putative effectors and factors for local host and environmental adapation.</title>
        <authorList>
            <person name="Onufrak A."/>
            <person name="Murdoch R.W."/>
            <person name="Gazis R."/>
            <person name="Huff M."/>
            <person name="Staton M."/>
            <person name="Klingeman W."/>
            <person name="Hadziabdic D."/>
        </authorList>
    </citation>
    <scope>NUCLEOTIDE SEQUENCE</scope>
    <source>
        <strain evidence="13">1262</strain>
    </source>
</reference>
<dbReference type="GO" id="GO:0009272">
    <property type="term" value="P:fungal-type cell wall biogenesis"/>
    <property type="evidence" value="ECO:0007669"/>
    <property type="project" value="TreeGrafter"/>
</dbReference>
<keyword evidence="7 11" id="KW-0472">Membrane</keyword>
<comment type="caution">
    <text evidence="13">The sequence shown here is derived from an EMBL/GenBank/DDBJ whole genome shotgun (WGS) entry which is preliminary data.</text>
</comment>
<keyword evidence="8" id="KW-0325">Glycoprotein</keyword>
<dbReference type="InterPro" id="IPR008928">
    <property type="entry name" value="6-hairpin_glycosidase_sf"/>
</dbReference>
<evidence type="ECO:0000256" key="12">
    <source>
        <dbReference type="SAM" id="SignalP"/>
    </source>
</evidence>
<keyword evidence="11" id="KW-1133">Transmembrane helix</keyword>
<dbReference type="GO" id="GO:0016052">
    <property type="term" value="P:carbohydrate catabolic process"/>
    <property type="evidence" value="ECO:0007669"/>
    <property type="project" value="InterPro"/>
</dbReference>
<protein>
    <recommendedName>
        <fullName evidence="4 10">Mannan endo-1,6-alpha-mannosidase</fullName>
        <ecNumber evidence="4 10">3.2.1.101</ecNumber>
    </recommendedName>
</protein>
<dbReference type="EC" id="3.2.1.101" evidence="4 10"/>
<evidence type="ECO:0000256" key="5">
    <source>
        <dbReference type="ARBA" id="ARBA00022729"/>
    </source>
</evidence>
<evidence type="ECO:0000256" key="9">
    <source>
        <dbReference type="ARBA" id="ARBA00023295"/>
    </source>
</evidence>
<feature type="chain" id="PRO_5040150386" description="Mannan endo-1,6-alpha-mannosidase" evidence="12">
    <location>
        <begin position="20"/>
        <end position="453"/>
    </location>
</feature>
<evidence type="ECO:0000256" key="6">
    <source>
        <dbReference type="ARBA" id="ARBA00022801"/>
    </source>
</evidence>
<comment type="similarity">
    <text evidence="3 10">Belongs to the glycosyl hydrolase 76 family.</text>
</comment>
<dbReference type="GO" id="GO:0008496">
    <property type="term" value="F:mannan endo-1,6-alpha-mannosidase activity"/>
    <property type="evidence" value="ECO:0007669"/>
    <property type="project" value="UniProtKB-UniRule"/>
</dbReference>
<feature type="signal peptide" evidence="12">
    <location>
        <begin position="1"/>
        <end position="19"/>
    </location>
</feature>
<keyword evidence="11" id="KW-0812">Transmembrane</keyword>
<dbReference type="PIRSF" id="PIRSF016302">
    <property type="entry name" value="Man_a_manosd"/>
    <property type="match status" value="1"/>
</dbReference>
<sequence>MLLRNFAVGLGLMARTAQSIDVTLGDESSVKSAASEVAWNLLTFYSGNNTGDVPGWLCGAMMGTLIEYWHYTGDESYNDLVRQAIVHQAGEERDLMPQNQTRSMGNDDQGFWGLSAMLAAEYVFPDPAEDEPQYLELAQAVFNMFASRWDTVHCGGGLRWQVFDFNIGWNYKNSVSNGCFFNLGARLARYTGNDTYAEWAEKVWEWETKVGLIGEDWALHDGVTITSSQTCGDDMDLTEWSYNSGIWLHGSAVMHNYTGAEKWQTRTAGILEYGLKKFSKDNVINEQYCESHSICDNDQISFKGYYIRWLAGVNILNPGVYTDKIMPLLKSTATAAAKACTGSPTAVLNNLPAWKGHAGTACGFAWVPSTYDNMYGVPEQMNALSALYSTLDAAPPKSAKTGGTSTGDPAAGGDDEAKARTLARITTGDRVGAGFLTTLILAGCIGGCTFLIT</sequence>
<dbReference type="PANTHER" id="PTHR12145">
    <property type="entry name" value="MANNAN ENDO-1,6-ALPHA-MANNOSIDASE DCW1"/>
    <property type="match status" value="1"/>
</dbReference>
<gene>
    <name evidence="13" type="ORF">GMORB2_2883</name>
</gene>
<evidence type="ECO:0000256" key="4">
    <source>
        <dbReference type="ARBA" id="ARBA00012350"/>
    </source>
</evidence>
<dbReference type="Proteomes" id="UP000749293">
    <property type="component" value="Unassembled WGS sequence"/>
</dbReference>
<proteinExistence type="inferred from homology"/>
<comment type="subcellular location">
    <subcellularLocation>
        <location evidence="2">Endomembrane system</location>
    </subcellularLocation>
</comment>
<dbReference type="InterPro" id="IPR005198">
    <property type="entry name" value="Glyco_hydro_76"/>
</dbReference>
<comment type="catalytic activity">
    <reaction evidence="1 10">
        <text>Random hydrolysis of (1-&gt;6)-alpha-D-mannosidic linkages in unbranched (1-&gt;6)-mannans.</text>
        <dbReference type="EC" id="3.2.1.101"/>
    </reaction>
</comment>
<evidence type="ECO:0000256" key="3">
    <source>
        <dbReference type="ARBA" id="ARBA00009699"/>
    </source>
</evidence>
<evidence type="ECO:0000313" key="14">
    <source>
        <dbReference type="Proteomes" id="UP000749293"/>
    </source>
</evidence>
<dbReference type="AlphaFoldDB" id="A0A9P4YPZ6"/>
<dbReference type="InterPro" id="IPR014480">
    <property type="entry name" value="Mannan-1_6-alpha_mannosidase"/>
</dbReference>
<dbReference type="SUPFAM" id="SSF48208">
    <property type="entry name" value="Six-hairpin glycosidases"/>
    <property type="match status" value="1"/>
</dbReference>
<evidence type="ECO:0000256" key="8">
    <source>
        <dbReference type="ARBA" id="ARBA00023180"/>
    </source>
</evidence>
<keyword evidence="5 12" id="KW-0732">Signal</keyword>
<evidence type="ECO:0000256" key="2">
    <source>
        <dbReference type="ARBA" id="ARBA00004308"/>
    </source>
</evidence>
<dbReference type="Pfam" id="PF03663">
    <property type="entry name" value="Glyco_hydro_76"/>
    <property type="match status" value="1"/>
</dbReference>
<dbReference type="OrthoDB" id="4187847at2759"/>
<keyword evidence="14" id="KW-1185">Reference proteome</keyword>
<accession>A0A9P4YPZ6</accession>
<evidence type="ECO:0000256" key="7">
    <source>
        <dbReference type="ARBA" id="ARBA00023136"/>
    </source>
</evidence>
<dbReference type="FunFam" id="1.50.10.20:FF:000006">
    <property type="entry name" value="Mannan endo-1,6-alpha-mannosidase"/>
    <property type="match status" value="1"/>
</dbReference>
<evidence type="ECO:0000256" key="10">
    <source>
        <dbReference type="PIRNR" id="PIRNR016302"/>
    </source>
</evidence>
<evidence type="ECO:0000256" key="11">
    <source>
        <dbReference type="SAM" id="Phobius"/>
    </source>
</evidence>